<evidence type="ECO:0000256" key="2">
    <source>
        <dbReference type="SAM" id="Phobius"/>
    </source>
</evidence>
<evidence type="ECO:0000259" key="4">
    <source>
        <dbReference type="PROSITE" id="PS50026"/>
    </source>
</evidence>
<dbReference type="PROSITE" id="PS01186">
    <property type="entry name" value="EGF_2"/>
    <property type="match status" value="1"/>
</dbReference>
<comment type="caution">
    <text evidence="1">Lacks conserved residue(s) required for the propagation of feature annotation.</text>
</comment>
<reference evidence="7" key="1">
    <citation type="submission" date="2022-11" db="UniProtKB">
        <authorList>
            <consortium name="WormBaseParasite"/>
        </authorList>
    </citation>
    <scope>IDENTIFICATION</scope>
</reference>
<dbReference type="AlphaFoldDB" id="A0A914XDE6"/>
<feature type="domain" description="EGF-like" evidence="4">
    <location>
        <begin position="195"/>
        <end position="239"/>
    </location>
</feature>
<evidence type="ECO:0000256" key="1">
    <source>
        <dbReference type="PROSITE-ProRule" id="PRU00076"/>
    </source>
</evidence>
<keyword evidence="2" id="KW-0472">Membrane</keyword>
<name>A0A914XDE6_9BILA</name>
<dbReference type="PROSITE" id="PS00022">
    <property type="entry name" value="EGF_1"/>
    <property type="match status" value="1"/>
</dbReference>
<organism evidence="6 7">
    <name type="scientific">Plectus sambesii</name>
    <dbReference type="NCBI Taxonomy" id="2011161"/>
    <lineage>
        <taxon>Eukaryota</taxon>
        <taxon>Metazoa</taxon>
        <taxon>Ecdysozoa</taxon>
        <taxon>Nematoda</taxon>
        <taxon>Chromadorea</taxon>
        <taxon>Plectida</taxon>
        <taxon>Plectina</taxon>
        <taxon>Plectoidea</taxon>
        <taxon>Plectidae</taxon>
        <taxon>Plectus</taxon>
    </lineage>
</organism>
<keyword evidence="2" id="KW-0812">Transmembrane</keyword>
<sequence>MLLSWFVVSLLLLAAATVDSEATSERLDKDEVSKPKAYLLNDSFHDESGATAEMDAAMRSSDSRGDLTHQSAAVIAANVQSVWPTTTISSSSPTCAVDATESSRMTAVLGTALLIPCPALNRTASFASIAWTHTPTGWTISRRVNERVLSSLTRRIFFAKDGTSLVVVAVRETDAFQCTVFVSDDECRSAIVSLDVQQCQSPEMNPCANGGNCSIVLPKTPVAAVDCHCVYGYRGSRCEDEISRGVWLIVLFWIFIVLEVALVFAGAYRFLQLRRMKTESSEDEDIPIYKLLSMISVVEASAA</sequence>
<evidence type="ECO:0000313" key="7">
    <source>
        <dbReference type="WBParaSite" id="PSAMB.scaffold7542size7477.g30202.t1"/>
    </source>
</evidence>
<feature type="transmembrane region" description="Helical" evidence="2">
    <location>
        <begin position="246"/>
        <end position="271"/>
    </location>
</feature>
<feature type="signal peptide" evidence="3">
    <location>
        <begin position="1"/>
        <end position="20"/>
    </location>
</feature>
<dbReference type="CDD" id="cd00054">
    <property type="entry name" value="EGF_CA"/>
    <property type="match status" value="1"/>
</dbReference>
<keyword evidence="2" id="KW-1133">Transmembrane helix</keyword>
<keyword evidence="1" id="KW-0245">EGF-like domain</keyword>
<feature type="disulfide bond" evidence="1">
    <location>
        <begin position="229"/>
        <end position="238"/>
    </location>
</feature>
<evidence type="ECO:0000256" key="3">
    <source>
        <dbReference type="SAM" id="SignalP"/>
    </source>
</evidence>
<dbReference type="InterPro" id="IPR000742">
    <property type="entry name" value="EGF"/>
</dbReference>
<protein>
    <submittedName>
        <fullName evidence="7">EGF-like domain-containing protein</fullName>
    </submittedName>
</protein>
<dbReference type="PROSITE" id="PS50026">
    <property type="entry name" value="EGF_3"/>
    <property type="match status" value="1"/>
</dbReference>
<evidence type="ECO:0000259" key="5">
    <source>
        <dbReference type="PROSITE" id="PS50835"/>
    </source>
</evidence>
<dbReference type="PROSITE" id="PS50835">
    <property type="entry name" value="IG_LIKE"/>
    <property type="match status" value="1"/>
</dbReference>
<keyword evidence="1" id="KW-1015">Disulfide bond</keyword>
<dbReference type="SUPFAM" id="SSF57196">
    <property type="entry name" value="EGF/Laminin"/>
    <property type="match status" value="1"/>
</dbReference>
<feature type="chain" id="PRO_5037340492" evidence="3">
    <location>
        <begin position="21"/>
        <end position="303"/>
    </location>
</feature>
<keyword evidence="3" id="KW-0732">Signal</keyword>
<dbReference type="Gene3D" id="2.10.25.10">
    <property type="entry name" value="Laminin"/>
    <property type="match status" value="1"/>
</dbReference>
<proteinExistence type="predicted"/>
<dbReference type="WBParaSite" id="PSAMB.scaffold7542size7477.g30202.t1">
    <property type="protein sequence ID" value="PSAMB.scaffold7542size7477.g30202.t1"/>
    <property type="gene ID" value="PSAMB.scaffold7542size7477.g30202"/>
</dbReference>
<dbReference type="InterPro" id="IPR007110">
    <property type="entry name" value="Ig-like_dom"/>
</dbReference>
<keyword evidence="6" id="KW-1185">Reference proteome</keyword>
<feature type="domain" description="Ig-like" evidence="5">
    <location>
        <begin position="84"/>
        <end position="193"/>
    </location>
</feature>
<evidence type="ECO:0000313" key="6">
    <source>
        <dbReference type="Proteomes" id="UP000887566"/>
    </source>
</evidence>
<dbReference type="Proteomes" id="UP000887566">
    <property type="component" value="Unplaced"/>
</dbReference>
<accession>A0A914XDE6</accession>